<feature type="binding site" evidence="11">
    <location>
        <position position="17"/>
    </location>
    <ligand>
        <name>Mg(2+)</name>
        <dbReference type="ChEBI" id="CHEBI:18420"/>
    </ligand>
</feature>
<feature type="binding site" evidence="11">
    <location>
        <position position="35"/>
    </location>
    <ligand>
        <name>substrate</name>
    </ligand>
</feature>
<dbReference type="AlphaFoldDB" id="A0AAU8S324"/>
<keyword evidence="8 11" id="KW-0067">ATP-binding</keyword>
<comment type="caution">
    <text evidence="11">Lacks conserved residue(s) required for the propagation of feature annotation.</text>
</comment>
<dbReference type="Proteomes" id="UP000031624">
    <property type="component" value="Chromosome"/>
</dbReference>
<keyword evidence="11" id="KW-0460">Magnesium</keyword>
<comment type="cofactor">
    <cofactor evidence="11">
        <name>Mg(2+)</name>
        <dbReference type="ChEBI" id="CHEBI:18420"/>
    </cofactor>
    <text evidence="11">Binds 1 Mg(2+) ion per subunit.</text>
</comment>
<dbReference type="InterPro" id="IPR031322">
    <property type="entry name" value="Shikimate/glucono_kinase"/>
</dbReference>
<comment type="function">
    <text evidence="11">Catalyzes the specific phosphorylation of the 3-hydroxyl group of shikimic acid using ATP as a cosubstrate.</text>
</comment>
<evidence type="ECO:0000256" key="9">
    <source>
        <dbReference type="ARBA" id="ARBA00023141"/>
    </source>
</evidence>
<dbReference type="Pfam" id="PF01202">
    <property type="entry name" value="SKI"/>
    <property type="match status" value="1"/>
</dbReference>
<comment type="similarity">
    <text evidence="2 11">Belongs to the shikimate kinase family.</text>
</comment>
<dbReference type="RefSeq" id="WP_014943254.1">
    <property type="nucleotide sequence ID" value="NZ_CP007563.1"/>
</dbReference>
<keyword evidence="9 11" id="KW-0057">Aromatic amino acid biosynthesis</keyword>
<dbReference type="PRINTS" id="PR01100">
    <property type="entry name" value="SHIKIMTKNASE"/>
</dbReference>
<comment type="pathway">
    <text evidence="1 11">Metabolic intermediate biosynthesis; chorismate biosynthesis; chorismate from D-erythrose 4-phosphate and phosphoenolpyruvate: step 5/7.</text>
</comment>
<keyword evidence="6 11" id="KW-0547">Nucleotide-binding</keyword>
<feature type="binding site" evidence="11">
    <location>
        <position position="81"/>
    </location>
    <ligand>
        <name>substrate</name>
    </ligand>
</feature>
<dbReference type="CDD" id="cd00464">
    <property type="entry name" value="SK"/>
    <property type="match status" value="1"/>
</dbReference>
<dbReference type="EC" id="2.7.1.71" evidence="3 11"/>
<evidence type="ECO:0000256" key="6">
    <source>
        <dbReference type="ARBA" id="ARBA00022741"/>
    </source>
</evidence>
<evidence type="ECO:0000313" key="12">
    <source>
        <dbReference type="EMBL" id="AJF24102.1"/>
    </source>
</evidence>
<dbReference type="KEGG" id="paly:O3E_00975"/>
<feature type="binding site" evidence="11">
    <location>
        <position position="138"/>
    </location>
    <ligand>
        <name>substrate</name>
    </ligand>
</feature>
<feature type="binding site" evidence="11">
    <location>
        <position position="119"/>
    </location>
    <ligand>
        <name>ATP</name>
        <dbReference type="ChEBI" id="CHEBI:30616"/>
    </ligand>
</feature>
<dbReference type="GO" id="GO:0008652">
    <property type="term" value="P:amino acid biosynthetic process"/>
    <property type="evidence" value="ECO:0007669"/>
    <property type="project" value="UniProtKB-KW"/>
</dbReference>
<evidence type="ECO:0000256" key="3">
    <source>
        <dbReference type="ARBA" id="ARBA00012154"/>
    </source>
</evidence>
<evidence type="ECO:0000256" key="1">
    <source>
        <dbReference type="ARBA" id="ARBA00004842"/>
    </source>
</evidence>
<dbReference type="GO" id="GO:0005829">
    <property type="term" value="C:cytosol"/>
    <property type="evidence" value="ECO:0007669"/>
    <property type="project" value="TreeGrafter"/>
</dbReference>
<dbReference type="GO" id="GO:0009423">
    <property type="term" value="P:chorismate biosynthetic process"/>
    <property type="evidence" value="ECO:0007669"/>
    <property type="project" value="UniProtKB-UniRule"/>
</dbReference>
<name>A0AAU8S324_9GAMM</name>
<dbReference type="InterPro" id="IPR000623">
    <property type="entry name" value="Shikimate_kinase/TSH1"/>
</dbReference>
<dbReference type="PROSITE" id="PS01128">
    <property type="entry name" value="SHIKIMATE_KINASE"/>
    <property type="match status" value="1"/>
</dbReference>
<evidence type="ECO:0000256" key="8">
    <source>
        <dbReference type="ARBA" id="ARBA00022840"/>
    </source>
</evidence>
<dbReference type="EMBL" id="CP007563">
    <property type="protein sequence ID" value="AJF24102.1"/>
    <property type="molecule type" value="Genomic_DNA"/>
</dbReference>
<dbReference type="GO" id="GO:0005524">
    <property type="term" value="F:ATP binding"/>
    <property type="evidence" value="ECO:0007669"/>
    <property type="project" value="UniProtKB-UniRule"/>
</dbReference>
<dbReference type="SUPFAM" id="SSF52540">
    <property type="entry name" value="P-loop containing nucleoside triphosphate hydrolases"/>
    <property type="match status" value="1"/>
</dbReference>
<keyword evidence="4 11" id="KW-0028">Amino-acid biosynthesis</keyword>
<protein>
    <recommendedName>
        <fullName evidence="3 11">Shikimate kinase</fullName>
        <shortName evidence="11">SK</shortName>
        <ecNumber evidence="3 11">2.7.1.71</ecNumber>
    </recommendedName>
</protein>
<comment type="subcellular location">
    <subcellularLocation>
        <location evidence="11">Cytoplasm</location>
    </subcellularLocation>
</comment>
<proteinExistence type="inferred from homology"/>
<accession>A0AAU8S324</accession>
<dbReference type="PANTHER" id="PTHR21087:SF16">
    <property type="entry name" value="SHIKIMATE KINASE 1, CHLOROPLASTIC"/>
    <property type="match status" value="1"/>
</dbReference>
<evidence type="ECO:0000256" key="11">
    <source>
        <dbReference type="HAMAP-Rule" id="MF_00109"/>
    </source>
</evidence>
<comment type="subunit">
    <text evidence="11">Monomer.</text>
</comment>
<dbReference type="GO" id="GO:0009073">
    <property type="term" value="P:aromatic amino acid family biosynthetic process"/>
    <property type="evidence" value="ECO:0007669"/>
    <property type="project" value="UniProtKB-KW"/>
</dbReference>
<keyword evidence="11" id="KW-0963">Cytoplasm</keyword>
<feature type="binding site" evidence="11">
    <location>
        <position position="59"/>
    </location>
    <ligand>
        <name>substrate</name>
    </ligand>
</feature>
<sequence length="173" mass="20106">MLLSNVVLTGPMGTGKSTIGKLLSKKLNCKFYDIDKEIENFCGCKIYEFFLLEGESSFRKREHKIIKDLVKKNGIVLSTGGGSIMNSKNIPLLRNKCIIIYLYTSISNQINRLDNTTDRPLLKRNKVNKSIYNIFKNRERIYHYLADIIINTENKLDLIIKEIKKRIVFFENH</sequence>
<evidence type="ECO:0000256" key="7">
    <source>
        <dbReference type="ARBA" id="ARBA00022777"/>
    </source>
</evidence>
<comment type="catalytic activity">
    <reaction evidence="10 11">
        <text>shikimate + ATP = 3-phosphoshikimate + ADP + H(+)</text>
        <dbReference type="Rhea" id="RHEA:13121"/>
        <dbReference type="ChEBI" id="CHEBI:15378"/>
        <dbReference type="ChEBI" id="CHEBI:30616"/>
        <dbReference type="ChEBI" id="CHEBI:36208"/>
        <dbReference type="ChEBI" id="CHEBI:145989"/>
        <dbReference type="ChEBI" id="CHEBI:456216"/>
        <dbReference type="EC" id="2.7.1.71"/>
    </reaction>
</comment>
<dbReference type="Gene3D" id="3.40.50.300">
    <property type="entry name" value="P-loop containing nucleotide triphosphate hydrolases"/>
    <property type="match status" value="1"/>
</dbReference>
<gene>
    <name evidence="11" type="primary">aroK</name>
    <name evidence="12" type="ORF">O3E_00975</name>
</gene>
<dbReference type="InterPro" id="IPR027417">
    <property type="entry name" value="P-loop_NTPase"/>
</dbReference>
<dbReference type="PANTHER" id="PTHR21087">
    <property type="entry name" value="SHIKIMATE KINASE"/>
    <property type="match status" value="1"/>
</dbReference>
<dbReference type="GO" id="GO:0000287">
    <property type="term" value="F:magnesium ion binding"/>
    <property type="evidence" value="ECO:0007669"/>
    <property type="project" value="UniProtKB-UniRule"/>
</dbReference>
<evidence type="ECO:0000313" key="13">
    <source>
        <dbReference type="Proteomes" id="UP000031624"/>
    </source>
</evidence>
<evidence type="ECO:0000256" key="2">
    <source>
        <dbReference type="ARBA" id="ARBA00006997"/>
    </source>
</evidence>
<feature type="binding site" evidence="11">
    <location>
        <begin position="13"/>
        <end position="18"/>
    </location>
    <ligand>
        <name>ATP</name>
        <dbReference type="ChEBI" id="CHEBI:30616"/>
    </ligand>
</feature>
<evidence type="ECO:0000256" key="4">
    <source>
        <dbReference type="ARBA" id="ARBA00022605"/>
    </source>
</evidence>
<evidence type="ECO:0000256" key="10">
    <source>
        <dbReference type="ARBA" id="ARBA00048567"/>
    </source>
</evidence>
<organism evidence="12 13">
    <name type="scientific">Candidatus Portiera aleyrodidarum MED</name>
    <name type="common">Bemisia tabaci</name>
    <dbReference type="NCBI Taxonomy" id="1163752"/>
    <lineage>
        <taxon>Bacteria</taxon>
        <taxon>Pseudomonadati</taxon>
        <taxon>Pseudomonadota</taxon>
        <taxon>Gammaproteobacteria</taxon>
        <taxon>Candidatus Johnevansiales</taxon>
        <taxon>Candidatus Johnevansiaceae</taxon>
        <taxon>Candidatus Portiera</taxon>
    </lineage>
</organism>
<dbReference type="GO" id="GO:0004765">
    <property type="term" value="F:shikimate kinase activity"/>
    <property type="evidence" value="ECO:0007669"/>
    <property type="project" value="UniProtKB-UniRule"/>
</dbReference>
<evidence type="ECO:0000256" key="5">
    <source>
        <dbReference type="ARBA" id="ARBA00022679"/>
    </source>
</evidence>
<keyword evidence="7 11" id="KW-0418">Kinase</keyword>
<reference evidence="12 13" key="1">
    <citation type="submission" date="2014-04" db="EMBL/GenBank/DDBJ databases">
        <title>Genome reduction and metabolic complementation of the dual endosymbionts in the whitefly Bemisia tabaci.</title>
        <authorList>
            <person name="Rao Q."/>
            <person name="Rollat-Farnier P.-A."/>
            <person name="Zhang Z.-X."/>
            <person name="Santos-Garcia D."/>
            <person name="Silva F.J."/>
            <person name="Moya A."/>
            <person name="Zhu D.-T."/>
            <person name="Klein C.C."/>
            <person name="Vavre F."/>
            <person name="Sagot M.-F."/>
            <person name="Liu S.-S."/>
            <person name="Mouton L."/>
            <person name="Wang X.-W."/>
        </authorList>
    </citation>
    <scope>NUCLEOTIDE SEQUENCE [LARGE SCALE GENOMIC DNA]</scope>
    <source>
        <strain evidence="12 13">BT-Q</strain>
    </source>
</reference>
<dbReference type="HAMAP" id="MF_00109">
    <property type="entry name" value="Shikimate_kinase"/>
    <property type="match status" value="1"/>
</dbReference>
<dbReference type="InterPro" id="IPR023000">
    <property type="entry name" value="Shikimate_kinase_CS"/>
</dbReference>
<keyword evidence="11" id="KW-0479">Metal-binding</keyword>
<keyword evidence="5 11" id="KW-0808">Transferase</keyword>